<evidence type="ECO:0000256" key="3">
    <source>
        <dbReference type="ARBA" id="ARBA00012856"/>
    </source>
</evidence>
<protein>
    <recommendedName>
        <fullName evidence="3 8">Dihydrofolate reductase</fullName>
        <ecNumber evidence="3 8">1.5.1.3</ecNumber>
    </recommendedName>
</protein>
<comment type="function">
    <text evidence="7 8">Key enzyme in folate metabolism. Catalyzes an essential reaction for de novo glycine and purine synthesis, and for DNA precursor synthesis.</text>
</comment>
<evidence type="ECO:0000256" key="4">
    <source>
        <dbReference type="ARBA" id="ARBA00022563"/>
    </source>
</evidence>
<name>A0AAT9FRF8_9BACT</name>
<proteinExistence type="inferred from homology"/>
<dbReference type="KEGG" id="osu:NT6N_35190"/>
<evidence type="ECO:0000256" key="2">
    <source>
        <dbReference type="ARBA" id="ARBA00009539"/>
    </source>
</evidence>
<organism evidence="10">
    <name type="scientific">Oceaniferula spumae</name>
    <dbReference type="NCBI Taxonomy" id="2979115"/>
    <lineage>
        <taxon>Bacteria</taxon>
        <taxon>Pseudomonadati</taxon>
        <taxon>Verrucomicrobiota</taxon>
        <taxon>Verrucomicrobiia</taxon>
        <taxon>Verrucomicrobiales</taxon>
        <taxon>Verrucomicrobiaceae</taxon>
        <taxon>Oceaniferula</taxon>
    </lineage>
</organism>
<evidence type="ECO:0000256" key="1">
    <source>
        <dbReference type="ARBA" id="ARBA00004903"/>
    </source>
</evidence>
<evidence type="ECO:0000256" key="6">
    <source>
        <dbReference type="ARBA" id="ARBA00023002"/>
    </source>
</evidence>
<dbReference type="PIRSF" id="PIRSF000194">
    <property type="entry name" value="DHFR"/>
    <property type="match status" value="1"/>
</dbReference>
<dbReference type="InterPro" id="IPR001796">
    <property type="entry name" value="DHFR_dom"/>
</dbReference>
<reference evidence="10" key="1">
    <citation type="submission" date="2024-07" db="EMBL/GenBank/DDBJ databases">
        <title>Complete genome sequence of Verrucomicrobiaceae bacterium NT6N.</title>
        <authorList>
            <person name="Huang C."/>
            <person name="Takami H."/>
            <person name="Hamasaki K."/>
        </authorList>
    </citation>
    <scope>NUCLEOTIDE SEQUENCE</scope>
    <source>
        <strain evidence="10">NT6N</strain>
    </source>
</reference>
<comment type="pathway">
    <text evidence="1 8">Cofactor biosynthesis; tetrahydrofolate biosynthesis; 5,6,7,8-tetrahydrofolate from 7,8-dihydrofolate: step 1/1.</text>
</comment>
<keyword evidence="5 8" id="KW-0521">NADP</keyword>
<comment type="catalytic activity">
    <reaction evidence="8">
        <text>(6S)-5,6,7,8-tetrahydrofolate + NADP(+) = 7,8-dihydrofolate + NADPH + H(+)</text>
        <dbReference type="Rhea" id="RHEA:15009"/>
        <dbReference type="ChEBI" id="CHEBI:15378"/>
        <dbReference type="ChEBI" id="CHEBI:57451"/>
        <dbReference type="ChEBI" id="CHEBI:57453"/>
        <dbReference type="ChEBI" id="CHEBI:57783"/>
        <dbReference type="ChEBI" id="CHEBI:58349"/>
        <dbReference type="EC" id="1.5.1.3"/>
    </reaction>
</comment>
<dbReference type="GO" id="GO:0046452">
    <property type="term" value="P:dihydrofolate metabolic process"/>
    <property type="evidence" value="ECO:0007669"/>
    <property type="project" value="TreeGrafter"/>
</dbReference>
<dbReference type="PANTHER" id="PTHR48069:SF3">
    <property type="entry name" value="DIHYDROFOLATE REDUCTASE"/>
    <property type="match status" value="1"/>
</dbReference>
<evidence type="ECO:0000256" key="5">
    <source>
        <dbReference type="ARBA" id="ARBA00022857"/>
    </source>
</evidence>
<dbReference type="InterPro" id="IPR012259">
    <property type="entry name" value="DHFR"/>
</dbReference>
<dbReference type="Pfam" id="PF00186">
    <property type="entry name" value="DHFR_1"/>
    <property type="match status" value="1"/>
</dbReference>
<dbReference type="GO" id="GO:0046655">
    <property type="term" value="P:folic acid metabolic process"/>
    <property type="evidence" value="ECO:0007669"/>
    <property type="project" value="TreeGrafter"/>
</dbReference>
<evidence type="ECO:0000256" key="7">
    <source>
        <dbReference type="ARBA" id="ARBA00025067"/>
    </source>
</evidence>
<comment type="similarity">
    <text evidence="2 8">Belongs to the dihydrofolate reductase family.</text>
</comment>
<dbReference type="SUPFAM" id="SSF53597">
    <property type="entry name" value="Dihydrofolate reductase-like"/>
    <property type="match status" value="1"/>
</dbReference>
<dbReference type="CDD" id="cd00209">
    <property type="entry name" value="DHFR"/>
    <property type="match status" value="1"/>
</dbReference>
<dbReference type="GO" id="GO:0005829">
    <property type="term" value="C:cytosol"/>
    <property type="evidence" value="ECO:0007669"/>
    <property type="project" value="TreeGrafter"/>
</dbReference>
<dbReference type="GO" id="GO:0004146">
    <property type="term" value="F:dihydrofolate reductase activity"/>
    <property type="evidence" value="ECO:0007669"/>
    <property type="project" value="UniProtKB-EC"/>
</dbReference>
<evidence type="ECO:0000313" key="10">
    <source>
        <dbReference type="EMBL" id="BDS08479.1"/>
    </source>
</evidence>
<evidence type="ECO:0000256" key="8">
    <source>
        <dbReference type="PIRNR" id="PIRNR000194"/>
    </source>
</evidence>
<dbReference type="EC" id="1.5.1.3" evidence="3 8"/>
<feature type="domain" description="DHFR" evidence="9">
    <location>
        <begin position="6"/>
        <end position="157"/>
    </location>
</feature>
<dbReference type="InterPro" id="IPR024072">
    <property type="entry name" value="DHFR-like_dom_sf"/>
</dbReference>
<dbReference type="GO" id="GO:0046654">
    <property type="term" value="P:tetrahydrofolate biosynthetic process"/>
    <property type="evidence" value="ECO:0007669"/>
    <property type="project" value="InterPro"/>
</dbReference>
<dbReference type="Gene3D" id="3.40.430.10">
    <property type="entry name" value="Dihydrofolate Reductase, subunit A"/>
    <property type="match status" value="1"/>
</dbReference>
<gene>
    <name evidence="10" type="ORF">NT6N_35190</name>
</gene>
<keyword evidence="4 8" id="KW-0554">One-carbon metabolism</keyword>
<dbReference type="GO" id="GO:0006730">
    <property type="term" value="P:one-carbon metabolic process"/>
    <property type="evidence" value="ECO:0007669"/>
    <property type="project" value="UniProtKB-KW"/>
</dbReference>
<sequence>MSQNIKLIAMVAMTPERIIGKDGGLPWHLPEDLKVFKKYTTGHPIVMGRKTWDSIGKPLPKRQNIVLTRDQHWSAEGAEVIHSPSDLENLELMDQEVYIIGGAQVYALFLDQIDEMLVSHVYENHPGDTKLPKFEDQFPHMEVEEKYETFELRRYRR</sequence>
<dbReference type="AlphaFoldDB" id="A0AAT9FRF8"/>
<dbReference type="GO" id="GO:0050661">
    <property type="term" value="F:NADP binding"/>
    <property type="evidence" value="ECO:0007669"/>
    <property type="project" value="InterPro"/>
</dbReference>
<dbReference type="PRINTS" id="PR00070">
    <property type="entry name" value="DHFR"/>
</dbReference>
<dbReference type="PROSITE" id="PS51330">
    <property type="entry name" value="DHFR_2"/>
    <property type="match status" value="1"/>
</dbReference>
<keyword evidence="6 8" id="KW-0560">Oxidoreductase</keyword>
<accession>A0AAT9FRF8</accession>
<evidence type="ECO:0000259" key="9">
    <source>
        <dbReference type="PROSITE" id="PS51330"/>
    </source>
</evidence>
<dbReference type="PANTHER" id="PTHR48069">
    <property type="entry name" value="DIHYDROFOLATE REDUCTASE"/>
    <property type="match status" value="1"/>
</dbReference>
<dbReference type="EMBL" id="AP026866">
    <property type="protein sequence ID" value="BDS08479.1"/>
    <property type="molecule type" value="Genomic_DNA"/>
</dbReference>